<dbReference type="GO" id="GO:0016791">
    <property type="term" value="F:phosphatase activity"/>
    <property type="evidence" value="ECO:0007669"/>
    <property type="project" value="TreeGrafter"/>
</dbReference>
<evidence type="ECO:0000256" key="4">
    <source>
        <dbReference type="ARBA" id="ARBA00022842"/>
    </source>
</evidence>
<dbReference type="EMBL" id="PKHE01000021">
    <property type="protein sequence ID" value="PKY87678.1"/>
    <property type="molecule type" value="Genomic_DNA"/>
</dbReference>
<evidence type="ECO:0000256" key="2">
    <source>
        <dbReference type="ARBA" id="ARBA00022723"/>
    </source>
</evidence>
<keyword evidence="4" id="KW-0460">Magnesium</keyword>
<dbReference type="Pfam" id="PF00702">
    <property type="entry name" value="Hydrolase"/>
    <property type="match status" value="1"/>
</dbReference>
<evidence type="ECO:0008006" key="7">
    <source>
        <dbReference type="Google" id="ProtNLM"/>
    </source>
</evidence>
<dbReference type="PANTHER" id="PTHR46470">
    <property type="entry name" value="N-ACYLNEURAMINATE-9-PHOSPHATASE"/>
    <property type="match status" value="1"/>
</dbReference>
<dbReference type="GO" id="GO:0044281">
    <property type="term" value="P:small molecule metabolic process"/>
    <property type="evidence" value="ECO:0007669"/>
    <property type="project" value="UniProtKB-ARBA"/>
</dbReference>
<dbReference type="SUPFAM" id="SSF56784">
    <property type="entry name" value="HAD-like"/>
    <property type="match status" value="1"/>
</dbReference>
<dbReference type="PANTHER" id="PTHR46470:SF2">
    <property type="entry name" value="GLYCERALDEHYDE 3-PHOSPHATE PHOSPHATASE"/>
    <property type="match status" value="1"/>
</dbReference>
<gene>
    <name evidence="5" type="ORF">CYJ57_06780</name>
</gene>
<dbReference type="PRINTS" id="PR00413">
    <property type="entry name" value="HADHALOGNASE"/>
</dbReference>
<proteinExistence type="predicted"/>
<sequence>MNGIKAIGFDMDDTLYDRDLIYQSAYDLVTRYVVKSNVEFEKFNLVYQECSLVEYQKFMSGEKTFDEYQLDRFVDAFKELNIDIDIDQAKIFQAIYDYQKKHVQLRQFMEKILLDLVERDDIKIFLLTNGPGDNQRKKIKNLKLDKFFNDDEIFISGDLSVSKPDRKIFDYVSEKLNLDPSSIVYIGDNLENDVIGAIEAGWRAIYYDYEARNDNENKDIPTFSEDKDLYEYIMKQLEK</sequence>
<name>A0A2I1JW86_9LACT</name>
<dbReference type="InterPro" id="IPR036412">
    <property type="entry name" value="HAD-like_sf"/>
</dbReference>
<comment type="cofactor">
    <cofactor evidence="1">
        <name>Mg(2+)</name>
        <dbReference type="ChEBI" id="CHEBI:18420"/>
    </cofactor>
</comment>
<accession>A0A2I1JW86</accession>
<dbReference type="Gene3D" id="3.40.50.1000">
    <property type="entry name" value="HAD superfamily/HAD-like"/>
    <property type="match status" value="1"/>
</dbReference>
<keyword evidence="2" id="KW-0479">Metal-binding</keyword>
<dbReference type="SFLD" id="SFLDS00003">
    <property type="entry name" value="Haloacid_Dehalogenase"/>
    <property type="match status" value="1"/>
</dbReference>
<keyword evidence="3" id="KW-0378">Hydrolase</keyword>
<dbReference type="NCBIfam" id="TIGR01549">
    <property type="entry name" value="HAD-SF-IA-v1"/>
    <property type="match status" value="1"/>
</dbReference>
<dbReference type="GO" id="GO:0046872">
    <property type="term" value="F:metal ion binding"/>
    <property type="evidence" value="ECO:0007669"/>
    <property type="project" value="UniProtKB-KW"/>
</dbReference>
<evidence type="ECO:0000256" key="1">
    <source>
        <dbReference type="ARBA" id="ARBA00001946"/>
    </source>
</evidence>
<dbReference type="InterPro" id="IPR023214">
    <property type="entry name" value="HAD_sf"/>
</dbReference>
<reference evidence="5 6" key="1">
    <citation type="submission" date="2017-12" db="EMBL/GenBank/DDBJ databases">
        <title>Phylogenetic diversity of female urinary microbiome.</title>
        <authorList>
            <person name="Thomas-White K."/>
            <person name="Wolfe A.J."/>
        </authorList>
    </citation>
    <scope>NUCLEOTIDE SEQUENCE [LARGE SCALE GENOMIC DNA]</scope>
    <source>
        <strain evidence="5 6">UMB0898</strain>
    </source>
</reference>
<organism evidence="5 6">
    <name type="scientific">Falseniella ignava</name>
    <dbReference type="NCBI Taxonomy" id="137730"/>
    <lineage>
        <taxon>Bacteria</taxon>
        <taxon>Bacillati</taxon>
        <taxon>Bacillota</taxon>
        <taxon>Bacilli</taxon>
        <taxon>Lactobacillales</taxon>
        <taxon>Aerococcaceae</taxon>
        <taxon>Falseniella</taxon>
    </lineage>
</organism>
<dbReference type="Proteomes" id="UP000234384">
    <property type="component" value="Unassembled WGS sequence"/>
</dbReference>
<evidence type="ECO:0000313" key="5">
    <source>
        <dbReference type="EMBL" id="PKY87678.1"/>
    </source>
</evidence>
<dbReference type="OrthoDB" id="25198at2"/>
<evidence type="ECO:0000256" key="3">
    <source>
        <dbReference type="ARBA" id="ARBA00022801"/>
    </source>
</evidence>
<protein>
    <recommendedName>
        <fullName evidence="7">HAD family hydrolase</fullName>
    </recommendedName>
</protein>
<dbReference type="AlphaFoldDB" id="A0A2I1JW86"/>
<comment type="caution">
    <text evidence="5">The sequence shown here is derived from an EMBL/GenBank/DDBJ whole genome shotgun (WGS) entry which is preliminary data.</text>
</comment>
<dbReference type="InterPro" id="IPR023198">
    <property type="entry name" value="PGP-like_dom2"/>
</dbReference>
<dbReference type="RefSeq" id="WP_101954645.1">
    <property type="nucleotide sequence ID" value="NZ_PKHE01000021.1"/>
</dbReference>
<dbReference type="Gene3D" id="1.10.150.240">
    <property type="entry name" value="Putative phosphatase, domain 2"/>
    <property type="match status" value="1"/>
</dbReference>
<dbReference type="SFLD" id="SFLDG01129">
    <property type="entry name" value="C1.5:_HAD__Beta-PGM__Phosphata"/>
    <property type="match status" value="1"/>
</dbReference>
<dbReference type="InterPro" id="IPR006439">
    <property type="entry name" value="HAD-SF_hydro_IA"/>
</dbReference>
<dbReference type="InterPro" id="IPR051400">
    <property type="entry name" value="HAD-like_hydrolase"/>
</dbReference>
<evidence type="ECO:0000313" key="6">
    <source>
        <dbReference type="Proteomes" id="UP000234384"/>
    </source>
</evidence>